<dbReference type="InterPro" id="IPR027417">
    <property type="entry name" value="P-loop_NTPase"/>
</dbReference>
<dbReference type="InterPro" id="IPR006703">
    <property type="entry name" value="G_AIG1"/>
</dbReference>
<reference evidence="6" key="1">
    <citation type="submission" date="2025-08" db="UniProtKB">
        <authorList>
            <consortium name="RefSeq"/>
        </authorList>
    </citation>
    <scope>IDENTIFICATION</scope>
    <source>
        <tissue evidence="6">Whole sample</tissue>
    </source>
</reference>
<feature type="domain" description="AIG1-type G" evidence="4">
    <location>
        <begin position="4"/>
        <end position="211"/>
    </location>
</feature>
<dbReference type="Gene3D" id="3.40.50.300">
    <property type="entry name" value="P-loop containing nucleotide triphosphate hydrolases"/>
    <property type="match status" value="1"/>
</dbReference>
<sequence length="282" mass="32154">MGSVSERNIIVFGPQFSGKSHCGNGILGIKNHFKVRKGWSSYTMTIECGSATRNGLKYRVFDTPGIECSNIDDQKNIDIFTEIKRCLFCTSPGFHALVVVLSADEIMTNNKIKMLKHFEEIVGKKGFDYMIIAVTKMNDDYDLLNQMIQGEPEIELFDAKCQSRRVIFGANNTKIPDKCLQRFDMEVEELIKKNRLKGQEYFEHEDYEKANSILEKDKTDYLNCNPKVSSEDAMEIVRVNAALGKSPRDDELRQIAKGQPGLFCYVVRSFLGFLTEAFSELY</sequence>
<evidence type="ECO:0000256" key="1">
    <source>
        <dbReference type="ARBA" id="ARBA00008535"/>
    </source>
</evidence>
<evidence type="ECO:0000313" key="5">
    <source>
        <dbReference type="Proteomes" id="UP000694844"/>
    </source>
</evidence>
<accession>A0A8B8C3J6</accession>
<evidence type="ECO:0000256" key="2">
    <source>
        <dbReference type="ARBA" id="ARBA00022741"/>
    </source>
</evidence>
<dbReference type="PANTHER" id="PTHR10903:SF184">
    <property type="entry name" value="GTP-BINDING PROTEIN A"/>
    <property type="match status" value="1"/>
</dbReference>
<gene>
    <name evidence="6" type="primary">LOC111115187</name>
</gene>
<dbReference type="KEGG" id="cvn:111115187"/>
<keyword evidence="3" id="KW-0342">GTP-binding</keyword>
<dbReference type="SUPFAM" id="SSF52540">
    <property type="entry name" value="P-loop containing nucleoside triphosphate hydrolases"/>
    <property type="match status" value="1"/>
</dbReference>
<name>A0A8B8C3J6_CRAVI</name>
<dbReference type="RefSeq" id="XP_022309546.1">
    <property type="nucleotide sequence ID" value="XM_022453838.1"/>
</dbReference>
<evidence type="ECO:0000259" key="4">
    <source>
        <dbReference type="PROSITE" id="PS51720"/>
    </source>
</evidence>
<evidence type="ECO:0000313" key="6">
    <source>
        <dbReference type="RefSeq" id="XP_022309546.1"/>
    </source>
</evidence>
<dbReference type="PANTHER" id="PTHR10903">
    <property type="entry name" value="GTPASE, IMAP FAMILY MEMBER-RELATED"/>
    <property type="match status" value="1"/>
</dbReference>
<dbReference type="InterPro" id="IPR045058">
    <property type="entry name" value="GIMA/IAN/Toc"/>
</dbReference>
<dbReference type="Proteomes" id="UP000694844">
    <property type="component" value="Chromosome 9"/>
</dbReference>
<dbReference type="OrthoDB" id="8954335at2759"/>
<dbReference type="AlphaFoldDB" id="A0A8B8C3J6"/>
<dbReference type="GeneID" id="111115187"/>
<keyword evidence="5" id="KW-1185">Reference proteome</keyword>
<keyword evidence="2" id="KW-0547">Nucleotide-binding</keyword>
<proteinExistence type="inferred from homology"/>
<dbReference type="PROSITE" id="PS51720">
    <property type="entry name" value="G_AIG1"/>
    <property type="match status" value="1"/>
</dbReference>
<organism evidence="5 6">
    <name type="scientific">Crassostrea virginica</name>
    <name type="common">Eastern oyster</name>
    <dbReference type="NCBI Taxonomy" id="6565"/>
    <lineage>
        <taxon>Eukaryota</taxon>
        <taxon>Metazoa</taxon>
        <taxon>Spiralia</taxon>
        <taxon>Lophotrochozoa</taxon>
        <taxon>Mollusca</taxon>
        <taxon>Bivalvia</taxon>
        <taxon>Autobranchia</taxon>
        <taxon>Pteriomorphia</taxon>
        <taxon>Ostreida</taxon>
        <taxon>Ostreoidea</taxon>
        <taxon>Ostreidae</taxon>
        <taxon>Crassostrea</taxon>
    </lineage>
</organism>
<protein>
    <submittedName>
        <fullName evidence="6">Immune-associated nucleotide-binding protein 13-like</fullName>
    </submittedName>
</protein>
<comment type="similarity">
    <text evidence="1">Belongs to the TRAFAC class TrmE-Era-EngA-EngB-Septin-like GTPase superfamily. AIG1/Toc34/Toc159-like paraseptin GTPase family. IAN subfamily.</text>
</comment>
<dbReference type="Pfam" id="PF04548">
    <property type="entry name" value="AIG1"/>
    <property type="match status" value="1"/>
</dbReference>
<evidence type="ECO:0000256" key="3">
    <source>
        <dbReference type="ARBA" id="ARBA00023134"/>
    </source>
</evidence>
<dbReference type="GO" id="GO:0005525">
    <property type="term" value="F:GTP binding"/>
    <property type="evidence" value="ECO:0007669"/>
    <property type="project" value="UniProtKB-KW"/>
</dbReference>